<dbReference type="GO" id="GO:0005829">
    <property type="term" value="C:cytosol"/>
    <property type="evidence" value="ECO:0007669"/>
    <property type="project" value="TreeGrafter"/>
</dbReference>
<dbReference type="InterPro" id="IPR003029">
    <property type="entry name" value="S1_domain"/>
</dbReference>
<evidence type="ECO:0000256" key="5">
    <source>
        <dbReference type="PROSITE-ProRule" id="PRU00117"/>
    </source>
</evidence>
<dbReference type="SMART" id="SM00316">
    <property type="entry name" value="S1"/>
    <property type="match status" value="1"/>
</dbReference>
<dbReference type="FunFam" id="3.30.1370.10:FF:000001">
    <property type="entry name" value="Polyribonucleotide nucleotidyltransferase"/>
    <property type="match status" value="1"/>
</dbReference>
<dbReference type="PROSITE" id="PS50084">
    <property type="entry name" value="KH_TYPE_1"/>
    <property type="match status" value="1"/>
</dbReference>
<evidence type="ECO:0000256" key="1">
    <source>
        <dbReference type="ARBA" id="ARBA00022679"/>
    </source>
</evidence>
<evidence type="ECO:0000313" key="8">
    <source>
        <dbReference type="EMBL" id="KXT71276.1"/>
    </source>
</evidence>
<dbReference type="GO" id="GO:0006402">
    <property type="term" value="P:mRNA catabolic process"/>
    <property type="evidence" value="ECO:0007669"/>
    <property type="project" value="InterPro"/>
</dbReference>
<dbReference type="SUPFAM" id="SSF50249">
    <property type="entry name" value="Nucleic acid-binding proteins"/>
    <property type="match status" value="1"/>
</dbReference>
<evidence type="ECO:0000313" key="9">
    <source>
        <dbReference type="Proteomes" id="UP000070096"/>
    </source>
</evidence>
<keyword evidence="1 8" id="KW-0808">Transferase</keyword>
<dbReference type="InterPro" id="IPR004088">
    <property type="entry name" value="KH_dom_type_1"/>
</dbReference>
<dbReference type="SUPFAM" id="SSF54791">
    <property type="entry name" value="Eukaryotic type KH-domain (KH-domain type I)"/>
    <property type="match status" value="1"/>
</dbReference>
<sequence>MDKIKIVIGKGGETIDKIIAETGVKIDIDEEGNVSIYSSDQDAINRAKEIIAGLVREAKVDEVYHAKVVRIEKFGAFVNLFDKTDALVHISELAWTRTNNVEDVVQIGDEVDVKVIKIDAKGRVDASMKALLPRPPKPEKSDKHHDKYHGKGHPHKKHEEAPLTQTEE</sequence>
<protein>
    <submittedName>
        <fullName evidence="8">Polyribonucleotide nucleotidyltransferase</fullName>
        <ecNumber evidence="8">2.7.7.8</ecNumber>
    </submittedName>
</protein>
<dbReference type="AlphaFoldDB" id="A0A139N5F9"/>
<dbReference type="Pfam" id="PF00575">
    <property type="entry name" value="S1"/>
    <property type="match status" value="1"/>
</dbReference>
<dbReference type="PANTHER" id="PTHR11252:SF0">
    <property type="entry name" value="POLYRIBONUCLEOTIDE NUCLEOTIDYLTRANSFERASE 1, MITOCHONDRIAL"/>
    <property type="match status" value="1"/>
</dbReference>
<evidence type="ECO:0000256" key="4">
    <source>
        <dbReference type="ARBA" id="ARBA00022884"/>
    </source>
</evidence>
<dbReference type="Gene3D" id="2.40.50.140">
    <property type="entry name" value="Nucleic acid-binding proteins"/>
    <property type="match status" value="1"/>
</dbReference>
<dbReference type="InterPro" id="IPR012340">
    <property type="entry name" value="NA-bd_OB-fold"/>
</dbReference>
<reference evidence="8 9" key="1">
    <citation type="submission" date="2016-01" db="EMBL/GenBank/DDBJ databases">
        <title>Highly variable Streptococcus oralis are common among viridans streptococci isolated from primates.</title>
        <authorList>
            <person name="Denapaite D."/>
            <person name="Rieger M."/>
            <person name="Koendgen S."/>
            <person name="Brueckner R."/>
            <person name="Ochigava I."/>
            <person name="Kappeler P."/>
            <person name="Maetz-Rensing K."/>
            <person name="Leendertz F."/>
            <person name="Hakenbeck R."/>
        </authorList>
    </citation>
    <scope>NUCLEOTIDE SEQUENCE [LARGE SCALE GENOMIC DNA]</scope>
    <source>
        <strain evidence="8 9">DD07</strain>
    </source>
</reference>
<proteinExistence type="predicted"/>
<dbReference type="Proteomes" id="UP000070096">
    <property type="component" value="Unassembled WGS sequence"/>
</dbReference>
<evidence type="ECO:0000256" key="2">
    <source>
        <dbReference type="ARBA" id="ARBA00022695"/>
    </source>
</evidence>
<dbReference type="GO" id="GO:0000175">
    <property type="term" value="F:3'-5'-RNA exonuclease activity"/>
    <property type="evidence" value="ECO:0007669"/>
    <property type="project" value="TreeGrafter"/>
</dbReference>
<organism evidence="8 9">
    <name type="scientific">Streptococcus gordonii</name>
    <dbReference type="NCBI Taxonomy" id="1302"/>
    <lineage>
        <taxon>Bacteria</taxon>
        <taxon>Bacillati</taxon>
        <taxon>Bacillota</taxon>
        <taxon>Bacilli</taxon>
        <taxon>Lactobacillales</taxon>
        <taxon>Streptococcaceae</taxon>
        <taxon>Streptococcus</taxon>
    </lineage>
</organism>
<dbReference type="PATRIC" id="fig|1302.21.peg.1469"/>
<evidence type="ECO:0000256" key="6">
    <source>
        <dbReference type="SAM" id="MobiDB-lite"/>
    </source>
</evidence>
<evidence type="ECO:0000256" key="3">
    <source>
        <dbReference type="ARBA" id="ARBA00022842"/>
    </source>
</evidence>
<feature type="domain" description="S1 motif" evidence="7">
    <location>
        <begin position="61"/>
        <end position="129"/>
    </location>
</feature>
<gene>
    <name evidence="8" type="ORF">SGODD07_01313</name>
</gene>
<evidence type="ECO:0000259" key="7">
    <source>
        <dbReference type="PROSITE" id="PS50126"/>
    </source>
</evidence>
<dbReference type="InterPro" id="IPR012162">
    <property type="entry name" value="PNPase"/>
</dbReference>
<dbReference type="Gene3D" id="3.30.1370.10">
    <property type="entry name" value="K Homology domain, type 1"/>
    <property type="match status" value="1"/>
</dbReference>
<feature type="region of interest" description="Disordered" evidence="6">
    <location>
        <begin position="127"/>
        <end position="168"/>
    </location>
</feature>
<dbReference type="PROSITE" id="PS50126">
    <property type="entry name" value="S1"/>
    <property type="match status" value="1"/>
</dbReference>
<dbReference type="InterPro" id="IPR036612">
    <property type="entry name" value="KH_dom_type_1_sf"/>
</dbReference>
<feature type="compositionally biased region" description="Basic residues" evidence="6">
    <location>
        <begin position="146"/>
        <end position="156"/>
    </location>
</feature>
<name>A0A139N5F9_STRGN</name>
<feature type="compositionally biased region" description="Basic and acidic residues" evidence="6">
    <location>
        <begin position="136"/>
        <end position="145"/>
    </location>
</feature>
<dbReference type="GO" id="GO:0004654">
    <property type="term" value="F:polyribonucleotide nucleotidyltransferase activity"/>
    <property type="evidence" value="ECO:0007669"/>
    <property type="project" value="UniProtKB-EC"/>
</dbReference>
<dbReference type="EC" id="2.7.7.8" evidence="8"/>
<dbReference type="GO" id="GO:0003723">
    <property type="term" value="F:RNA binding"/>
    <property type="evidence" value="ECO:0007669"/>
    <property type="project" value="UniProtKB-UniRule"/>
</dbReference>
<dbReference type="InterPro" id="IPR004087">
    <property type="entry name" value="KH_dom"/>
</dbReference>
<dbReference type="FunFam" id="2.40.50.140:FF:000023">
    <property type="entry name" value="Polyribonucleotide nucleotidyltransferase"/>
    <property type="match status" value="1"/>
</dbReference>
<dbReference type="CDD" id="cd02393">
    <property type="entry name" value="KH-I_PNPase"/>
    <property type="match status" value="1"/>
</dbReference>
<accession>A0A139N5F9</accession>
<keyword evidence="4 5" id="KW-0694">RNA-binding</keyword>
<dbReference type="Pfam" id="PF00013">
    <property type="entry name" value="KH_1"/>
    <property type="match status" value="1"/>
</dbReference>
<comment type="caution">
    <text evidence="8">The sequence shown here is derived from an EMBL/GenBank/DDBJ whole genome shotgun (WGS) entry which is preliminary data.</text>
</comment>
<keyword evidence="2 8" id="KW-0548">Nucleotidyltransferase</keyword>
<keyword evidence="3" id="KW-0460">Magnesium</keyword>
<dbReference type="PANTHER" id="PTHR11252">
    <property type="entry name" value="POLYRIBONUCLEOTIDE NUCLEOTIDYLTRANSFERASE"/>
    <property type="match status" value="1"/>
</dbReference>
<dbReference type="EMBL" id="LQRC01000192">
    <property type="protein sequence ID" value="KXT71276.1"/>
    <property type="molecule type" value="Genomic_DNA"/>
</dbReference>
<dbReference type="SMART" id="SM00322">
    <property type="entry name" value="KH"/>
    <property type="match status" value="1"/>
</dbReference>